<feature type="transmembrane region" description="Helical" evidence="1">
    <location>
        <begin position="338"/>
        <end position="356"/>
    </location>
</feature>
<keyword evidence="1" id="KW-1133">Transmembrane helix</keyword>
<keyword evidence="1" id="KW-0812">Transmembrane</keyword>
<protein>
    <submittedName>
        <fullName evidence="2">ABC transporter permease</fullName>
    </submittedName>
</protein>
<dbReference type="Proteomes" id="UP000662088">
    <property type="component" value="Unassembled WGS sequence"/>
</dbReference>
<feature type="transmembrane region" description="Helical" evidence="1">
    <location>
        <begin position="303"/>
        <end position="326"/>
    </location>
</feature>
<dbReference type="RefSeq" id="WP_186835432.1">
    <property type="nucleotide sequence ID" value="NZ_JACOOQ010000018.1"/>
</dbReference>
<comment type="caution">
    <text evidence="2">The sequence shown here is derived from an EMBL/GenBank/DDBJ whole genome shotgun (WGS) entry which is preliminary data.</text>
</comment>
<feature type="transmembrane region" description="Helical" evidence="1">
    <location>
        <begin position="237"/>
        <end position="260"/>
    </location>
</feature>
<evidence type="ECO:0000256" key="1">
    <source>
        <dbReference type="SAM" id="Phobius"/>
    </source>
</evidence>
<evidence type="ECO:0000313" key="2">
    <source>
        <dbReference type="EMBL" id="MBC5640874.1"/>
    </source>
</evidence>
<organism evidence="2 3">
    <name type="scientific">Clostridium lentum</name>
    <dbReference type="NCBI Taxonomy" id="2763037"/>
    <lineage>
        <taxon>Bacteria</taxon>
        <taxon>Bacillati</taxon>
        <taxon>Bacillota</taxon>
        <taxon>Clostridia</taxon>
        <taxon>Eubacteriales</taxon>
        <taxon>Clostridiaceae</taxon>
        <taxon>Clostridium</taxon>
    </lineage>
</organism>
<dbReference type="EMBL" id="JACOOQ010000018">
    <property type="protein sequence ID" value="MBC5640874.1"/>
    <property type="molecule type" value="Genomic_DNA"/>
</dbReference>
<keyword evidence="3" id="KW-1185">Reference proteome</keyword>
<sequence>MKRVFSHVIKIALVLAMIICWVLSIGYTNRLASVKNTFNIYFDEEEYFPADIYKMQKEEKDKGNSLVFTGWHEKEKQTVLNSNFNRRVESNIIFICGQSSLVAEGPILFEDDIKGCLIDEETAYKLFGSNDVIGNTIIYDSREFIIRGIHRAMEDTIIMKAESDSKDKIQGLLIDISNDGIKNIKLISERYGVKEYGVNSTVYYNLGKMCTSLLPLIILLIIVCSDLKKAIEIKDRPVLFIFSIMMIIVWIIAFFCITRYKISIPVDILPNKWSDFDYWSKFFQECMDKIKYVIYMKKYMLDIYVISYLNKIFLCTIIAIILFFVNKRNIEINSMKELFISIIALFIITFMAIYILKESIFINKSSAVIWLIYPYYLLYRYVYLIKEQFLKRILR</sequence>
<reference evidence="2" key="1">
    <citation type="submission" date="2020-08" db="EMBL/GenBank/DDBJ databases">
        <title>Genome public.</title>
        <authorList>
            <person name="Liu C."/>
            <person name="Sun Q."/>
        </authorList>
    </citation>
    <scope>NUCLEOTIDE SEQUENCE</scope>
    <source>
        <strain evidence="2">NSJ-42</strain>
    </source>
</reference>
<feature type="transmembrane region" description="Helical" evidence="1">
    <location>
        <begin position="202"/>
        <end position="225"/>
    </location>
</feature>
<accession>A0A8I0A795</accession>
<feature type="transmembrane region" description="Helical" evidence="1">
    <location>
        <begin position="7"/>
        <end position="27"/>
    </location>
</feature>
<name>A0A8I0A795_9CLOT</name>
<feature type="transmembrane region" description="Helical" evidence="1">
    <location>
        <begin position="368"/>
        <end position="385"/>
    </location>
</feature>
<proteinExistence type="predicted"/>
<evidence type="ECO:0000313" key="3">
    <source>
        <dbReference type="Proteomes" id="UP000662088"/>
    </source>
</evidence>
<gene>
    <name evidence="2" type="ORF">H8R92_10655</name>
</gene>
<keyword evidence="1" id="KW-0472">Membrane</keyword>
<dbReference type="AlphaFoldDB" id="A0A8I0A795"/>